<protein>
    <submittedName>
        <fullName evidence="1">Uncharacterized protein</fullName>
    </submittedName>
</protein>
<dbReference type="AlphaFoldDB" id="A0A9P7W4E3"/>
<evidence type="ECO:0000313" key="2">
    <source>
        <dbReference type="Proteomes" id="UP000812287"/>
    </source>
</evidence>
<dbReference type="SUPFAM" id="SSF51395">
    <property type="entry name" value="FMN-linked oxidoreductases"/>
    <property type="match status" value="1"/>
</dbReference>
<dbReference type="InterPro" id="IPR013785">
    <property type="entry name" value="Aldolase_TIM"/>
</dbReference>
<reference evidence="1" key="1">
    <citation type="submission" date="2020-11" db="EMBL/GenBank/DDBJ databases">
        <title>Adaptations for nitrogen fixation in a non-lichenized fungal sporocarp promotes dispersal by wood-feeding termites.</title>
        <authorList>
            <consortium name="DOE Joint Genome Institute"/>
            <person name="Koch R.A."/>
            <person name="Yoon G."/>
            <person name="Arayal U."/>
            <person name="Lail K."/>
            <person name="Amirebrahimi M."/>
            <person name="Labutti K."/>
            <person name="Lipzen A."/>
            <person name="Riley R."/>
            <person name="Barry K."/>
            <person name="Henrissat B."/>
            <person name="Grigoriev I.V."/>
            <person name="Herr J.R."/>
            <person name="Aime M.C."/>
        </authorList>
    </citation>
    <scope>NUCLEOTIDE SEQUENCE</scope>
    <source>
        <strain evidence="1">MCA 3950</strain>
    </source>
</reference>
<comment type="caution">
    <text evidence="1">The sequence shown here is derived from an EMBL/GenBank/DDBJ whole genome shotgun (WGS) entry which is preliminary data.</text>
</comment>
<evidence type="ECO:0000313" key="1">
    <source>
        <dbReference type="EMBL" id="KAG7452458.1"/>
    </source>
</evidence>
<gene>
    <name evidence="1" type="ORF">BT62DRAFT_1070227</name>
</gene>
<organism evidence="1 2">
    <name type="scientific">Guyanagaster necrorhizus</name>
    <dbReference type="NCBI Taxonomy" id="856835"/>
    <lineage>
        <taxon>Eukaryota</taxon>
        <taxon>Fungi</taxon>
        <taxon>Dikarya</taxon>
        <taxon>Basidiomycota</taxon>
        <taxon>Agaricomycotina</taxon>
        <taxon>Agaricomycetes</taxon>
        <taxon>Agaricomycetidae</taxon>
        <taxon>Agaricales</taxon>
        <taxon>Marasmiineae</taxon>
        <taxon>Physalacriaceae</taxon>
        <taxon>Guyanagaster</taxon>
    </lineage>
</organism>
<keyword evidence="2" id="KW-1185">Reference proteome</keyword>
<dbReference type="OrthoDB" id="3028473at2759"/>
<dbReference type="Proteomes" id="UP000812287">
    <property type="component" value="Unassembled WGS sequence"/>
</dbReference>
<dbReference type="Gene3D" id="3.20.20.70">
    <property type="entry name" value="Aldolase class I"/>
    <property type="match status" value="1"/>
</dbReference>
<proteinExistence type="predicted"/>
<dbReference type="EMBL" id="MU250523">
    <property type="protein sequence ID" value="KAG7452458.1"/>
    <property type="molecule type" value="Genomic_DNA"/>
</dbReference>
<name>A0A9P7W4E3_9AGAR</name>
<dbReference type="RefSeq" id="XP_043045958.1">
    <property type="nucleotide sequence ID" value="XM_043178633.1"/>
</dbReference>
<accession>A0A9P7W4E3</accession>
<dbReference type="GeneID" id="66100927"/>
<sequence>MLVPWRFGLEVCKALSLIDVWGADRVSIKLNPTGGYNNTGMPLQETLETFSYFISEADKFGLAYINLVRREMWNETQWYSLGRASRLCREAAVRKTIGRSAWFYRALWTWRR</sequence>